<organism evidence="2 3">
    <name type="scientific">Rhinocladiella mackenziei CBS 650.93</name>
    <dbReference type="NCBI Taxonomy" id="1442369"/>
    <lineage>
        <taxon>Eukaryota</taxon>
        <taxon>Fungi</taxon>
        <taxon>Dikarya</taxon>
        <taxon>Ascomycota</taxon>
        <taxon>Pezizomycotina</taxon>
        <taxon>Eurotiomycetes</taxon>
        <taxon>Chaetothyriomycetidae</taxon>
        <taxon>Chaetothyriales</taxon>
        <taxon>Herpotrichiellaceae</taxon>
        <taxon>Rhinocladiella</taxon>
    </lineage>
</organism>
<keyword evidence="3" id="KW-1185">Reference proteome</keyword>
<dbReference type="Gene3D" id="3.50.30.50">
    <property type="entry name" value="Putative cyclase"/>
    <property type="match status" value="1"/>
</dbReference>
<dbReference type="GO" id="GO:0004061">
    <property type="term" value="F:arylformamidase activity"/>
    <property type="evidence" value="ECO:0007669"/>
    <property type="project" value="InterPro"/>
</dbReference>
<dbReference type="EMBL" id="KN847477">
    <property type="protein sequence ID" value="KIX06642.1"/>
    <property type="molecule type" value="Genomic_DNA"/>
</dbReference>
<dbReference type="AlphaFoldDB" id="A0A0D2FWM9"/>
<dbReference type="GeneID" id="25292689"/>
<reference evidence="2 3" key="1">
    <citation type="submission" date="2015-01" db="EMBL/GenBank/DDBJ databases">
        <title>The Genome Sequence of Rhinocladiella mackenzie CBS 650.93.</title>
        <authorList>
            <consortium name="The Broad Institute Genomics Platform"/>
            <person name="Cuomo C."/>
            <person name="de Hoog S."/>
            <person name="Gorbushina A."/>
            <person name="Stielow B."/>
            <person name="Teixiera M."/>
            <person name="Abouelleil A."/>
            <person name="Chapman S.B."/>
            <person name="Priest M."/>
            <person name="Young S.K."/>
            <person name="Wortman J."/>
            <person name="Nusbaum C."/>
            <person name="Birren B."/>
        </authorList>
    </citation>
    <scope>NUCLEOTIDE SEQUENCE [LARGE SCALE GENOMIC DNA]</scope>
    <source>
        <strain evidence="2 3">CBS 650.93</strain>
    </source>
</reference>
<dbReference type="Proteomes" id="UP000053617">
    <property type="component" value="Unassembled WGS sequence"/>
</dbReference>
<name>A0A0D2FWM9_9EURO</name>
<dbReference type="Gene3D" id="3.10.180.10">
    <property type="entry name" value="2,3-Dihydroxybiphenyl 1,2-Dioxygenase, domain 1"/>
    <property type="match status" value="1"/>
</dbReference>
<dbReference type="Pfam" id="PF04199">
    <property type="entry name" value="Cyclase"/>
    <property type="match status" value="1"/>
</dbReference>
<protein>
    <submittedName>
        <fullName evidence="2">Rhinocladiella mackenziei CBS 650.93 unplaced genomic scaffold supercont1.3, whole genome shotgun sequence</fullName>
    </submittedName>
</protein>
<dbReference type="OrthoDB" id="5396at2759"/>
<dbReference type="InterPro" id="IPR029068">
    <property type="entry name" value="Glyas_Bleomycin-R_OHBP_Dase"/>
</dbReference>
<dbReference type="RefSeq" id="XP_013273778.1">
    <property type="nucleotide sequence ID" value="XM_013418324.1"/>
</dbReference>
<sequence>MGNSTFISLFAAHQSTTDVDAQIKFYEDFGFVVDRGYEALEDVPDKFYTARGLSKSNLVKSVCMRLPADPFMHLIMYEWDNLSRGPAWPAPFHQIGTRGFSMLVEDVGAEVSRIKQEFPEIKFLYESMTVKRRWGKTSTALFVDTEGIPVELVAIEKGSQYDVAKVQVPDFDDMQWLHFMLNCTNYDKSMEFYQSFGMYHDSAVDFRPGVGFHPFGKAYYAKQWMDAFNFKQDDLTGVGFLRSDRDPSGMHLELMKYNLAMEEPSSIPDFDSLPAVDQMPRGCAWGVFDRGDQKDHFGCLNLLTPAVVSAAGREVRDGVSISLNWPLDAIRIPPFGRKALGHTVHAFKDTPYDTWSFEDEVEFNTQSSSQWDSLNELAPGGALPTLEHWHGRGGVVGRGVLLDYRAWAARKGIQYSCFESHTIGIEDLEAIAADQKTQLKHGDILIVRSGYTEDLMAADSDRQQAWLNGGRAVGVEGTVKAAKWFWNHHFAAVAGDMLAFEVTPPRLEAEDGREGAVRDLVLHQYFLSLFGLHIGELWDLKALADTSFS</sequence>
<dbReference type="GO" id="GO:0019441">
    <property type="term" value="P:L-tryptophan catabolic process to kynurenine"/>
    <property type="evidence" value="ECO:0007669"/>
    <property type="project" value="InterPro"/>
</dbReference>
<dbReference type="SUPFAM" id="SSF102198">
    <property type="entry name" value="Putative cyclase"/>
    <property type="match status" value="1"/>
</dbReference>
<dbReference type="InterPro" id="IPR037175">
    <property type="entry name" value="KFase_sf"/>
</dbReference>
<accession>A0A0D2FWM9</accession>
<dbReference type="InterPro" id="IPR007325">
    <property type="entry name" value="KFase/CYL"/>
</dbReference>
<evidence type="ECO:0000256" key="1">
    <source>
        <dbReference type="ARBA" id="ARBA00007865"/>
    </source>
</evidence>
<dbReference type="HOGENOM" id="CLU_496198_0_0_1"/>
<dbReference type="PANTHER" id="PTHR34861">
    <property type="match status" value="1"/>
</dbReference>
<dbReference type="PANTHER" id="PTHR34861:SF10">
    <property type="entry name" value="CYCLASE"/>
    <property type="match status" value="1"/>
</dbReference>
<evidence type="ECO:0000313" key="3">
    <source>
        <dbReference type="Proteomes" id="UP000053617"/>
    </source>
</evidence>
<proteinExistence type="inferred from homology"/>
<comment type="similarity">
    <text evidence="1">Belongs to the Cyclase 1 superfamily.</text>
</comment>
<gene>
    <name evidence="2" type="ORF">Z518_04618</name>
</gene>
<dbReference type="SUPFAM" id="SSF54593">
    <property type="entry name" value="Glyoxalase/Bleomycin resistance protein/Dihydroxybiphenyl dioxygenase"/>
    <property type="match status" value="1"/>
</dbReference>
<evidence type="ECO:0000313" key="2">
    <source>
        <dbReference type="EMBL" id="KIX06642.1"/>
    </source>
</evidence>
<dbReference type="VEuPathDB" id="FungiDB:Z518_04618"/>